<name>A0A7W6A0N0_9SPHN</name>
<dbReference type="InterPro" id="IPR036291">
    <property type="entry name" value="NAD(P)-bd_dom_sf"/>
</dbReference>
<dbReference type="Pfam" id="PF01370">
    <property type="entry name" value="Epimerase"/>
    <property type="match status" value="1"/>
</dbReference>
<dbReference type="RefSeq" id="WP_183615046.1">
    <property type="nucleotide sequence ID" value="NZ_JACICY010000016.1"/>
</dbReference>
<dbReference type="Proteomes" id="UP000562395">
    <property type="component" value="Unassembled WGS sequence"/>
</dbReference>
<dbReference type="PANTHER" id="PTHR43245">
    <property type="entry name" value="BIFUNCTIONAL POLYMYXIN RESISTANCE PROTEIN ARNA"/>
    <property type="match status" value="1"/>
</dbReference>
<dbReference type="GO" id="GO:0003978">
    <property type="term" value="F:UDP-glucose 4-epimerase activity"/>
    <property type="evidence" value="ECO:0007669"/>
    <property type="project" value="UniProtKB-EC"/>
</dbReference>
<evidence type="ECO:0000313" key="2">
    <source>
        <dbReference type="EMBL" id="MBB3862573.1"/>
    </source>
</evidence>
<dbReference type="Gene3D" id="3.40.50.720">
    <property type="entry name" value="NAD(P)-binding Rossmann-like Domain"/>
    <property type="match status" value="1"/>
</dbReference>
<proteinExistence type="predicted"/>
<dbReference type="InterPro" id="IPR001509">
    <property type="entry name" value="Epimerase_deHydtase"/>
</dbReference>
<dbReference type="InterPro" id="IPR050177">
    <property type="entry name" value="Lipid_A_modif_metabolic_enz"/>
</dbReference>
<evidence type="ECO:0000313" key="3">
    <source>
        <dbReference type="Proteomes" id="UP000562395"/>
    </source>
</evidence>
<dbReference type="EC" id="5.1.3.2" evidence="2"/>
<sequence>MGYSLAITGASGALGRLVVKAAVGGGHRVVAIGRTAPDIPDTRVRWLSLDLRAPQSTWRKALVGCDVLIHLAAVKCEPDPDAAEAAELWTINVQATRMLVGAMRDTGVGHMLLASAANAFAARDSDSAVELAHNPGRALYLGSKVAQELVAAADCAAYGIDFAAMRISSVIGTGASVIDTFARRLMRGEAIMLEAGGGFSADFVSGNDVAQGLLLAVRDHLRGTYNLSSGRCTTLLAAAEELRGLTGAQRSQIFIEGELSSIGTGFPAVECERLRKLGYRPTDFTRTLGEIVAAQKATRSPFASVGSR</sequence>
<keyword evidence="3" id="KW-1185">Reference proteome</keyword>
<keyword evidence="2" id="KW-0413">Isomerase</keyword>
<feature type="domain" description="NAD-dependent epimerase/dehydratase" evidence="1">
    <location>
        <begin position="7"/>
        <end position="226"/>
    </location>
</feature>
<accession>A0A7W6A0N0</accession>
<dbReference type="EMBL" id="JACICY010000016">
    <property type="protein sequence ID" value="MBB3862573.1"/>
    <property type="molecule type" value="Genomic_DNA"/>
</dbReference>
<dbReference type="SUPFAM" id="SSF51735">
    <property type="entry name" value="NAD(P)-binding Rossmann-fold domains"/>
    <property type="match status" value="1"/>
</dbReference>
<organism evidence="2 3">
    <name type="scientific">Novosphingobium hassiacum</name>
    <dbReference type="NCBI Taxonomy" id="173676"/>
    <lineage>
        <taxon>Bacteria</taxon>
        <taxon>Pseudomonadati</taxon>
        <taxon>Pseudomonadota</taxon>
        <taxon>Alphaproteobacteria</taxon>
        <taxon>Sphingomonadales</taxon>
        <taxon>Sphingomonadaceae</taxon>
        <taxon>Novosphingobium</taxon>
    </lineage>
</organism>
<comment type="caution">
    <text evidence="2">The sequence shown here is derived from an EMBL/GenBank/DDBJ whole genome shotgun (WGS) entry which is preliminary data.</text>
</comment>
<gene>
    <name evidence="2" type="ORF">GGQ88_003874</name>
</gene>
<evidence type="ECO:0000259" key="1">
    <source>
        <dbReference type="Pfam" id="PF01370"/>
    </source>
</evidence>
<reference evidence="2 3" key="1">
    <citation type="submission" date="2020-08" db="EMBL/GenBank/DDBJ databases">
        <title>Genomic Encyclopedia of Type Strains, Phase IV (KMG-IV): sequencing the most valuable type-strain genomes for metagenomic binning, comparative biology and taxonomic classification.</title>
        <authorList>
            <person name="Goeker M."/>
        </authorList>
    </citation>
    <scope>NUCLEOTIDE SEQUENCE [LARGE SCALE GENOMIC DNA]</scope>
    <source>
        <strain evidence="2 3">DSM 14552</strain>
    </source>
</reference>
<protein>
    <submittedName>
        <fullName evidence="2">UDP-glucose 4-epimerase</fullName>
        <ecNumber evidence="2">5.1.3.2</ecNumber>
    </submittedName>
</protein>
<dbReference type="AlphaFoldDB" id="A0A7W6A0N0"/>
<dbReference type="PANTHER" id="PTHR43245:SF13">
    <property type="entry name" value="UDP-D-APIOSE_UDP-D-XYLOSE SYNTHASE 2"/>
    <property type="match status" value="1"/>
</dbReference>